<gene>
    <name evidence="2" type="ORF">EGD98_06895</name>
</gene>
<dbReference type="Proteomes" id="UP000783863">
    <property type="component" value="Unassembled WGS sequence"/>
</dbReference>
<reference evidence="2" key="1">
    <citation type="submission" date="2021-06" db="EMBL/GenBank/DDBJ databases">
        <title>Halomicroarcula sp. F24A a new haloarchaeum isolated from saline soil.</title>
        <authorList>
            <person name="Duran-Viseras A."/>
            <person name="Sanchez-Porro C."/>
            <person name="Ventosa A."/>
        </authorList>
    </citation>
    <scope>NUCLEOTIDE SEQUENCE</scope>
    <source>
        <strain evidence="2">F24A</strain>
    </source>
</reference>
<organism evidence="2 3">
    <name type="scientific">Haloarcula salinisoli</name>
    <dbReference type="NCBI Taxonomy" id="2487746"/>
    <lineage>
        <taxon>Archaea</taxon>
        <taxon>Methanobacteriati</taxon>
        <taxon>Methanobacteriota</taxon>
        <taxon>Stenosarchaea group</taxon>
        <taxon>Halobacteria</taxon>
        <taxon>Halobacteriales</taxon>
        <taxon>Haloarculaceae</taxon>
        <taxon>Haloarcula</taxon>
    </lineage>
</organism>
<evidence type="ECO:0000313" key="3">
    <source>
        <dbReference type="Proteomes" id="UP000783863"/>
    </source>
</evidence>
<name>A0A8J7YKC1_9EURY</name>
<keyword evidence="1" id="KW-0812">Transmembrane</keyword>
<feature type="transmembrane region" description="Helical" evidence="1">
    <location>
        <begin position="239"/>
        <end position="262"/>
    </location>
</feature>
<keyword evidence="1" id="KW-0472">Membrane</keyword>
<comment type="caution">
    <text evidence="2">The sequence shown here is derived from an EMBL/GenBank/DDBJ whole genome shotgun (WGS) entry which is preliminary data.</text>
</comment>
<feature type="transmembrane region" description="Helical" evidence="1">
    <location>
        <begin position="135"/>
        <end position="155"/>
    </location>
</feature>
<feature type="transmembrane region" description="Helical" evidence="1">
    <location>
        <begin position="207"/>
        <end position="227"/>
    </location>
</feature>
<keyword evidence="3" id="KW-1185">Reference proteome</keyword>
<evidence type="ECO:0008006" key="4">
    <source>
        <dbReference type="Google" id="ProtNLM"/>
    </source>
</evidence>
<feature type="transmembrane region" description="Helical" evidence="1">
    <location>
        <begin position="103"/>
        <end position="123"/>
    </location>
</feature>
<dbReference type="AlphaFoldDB" id="A0A8J7YKC1"/>
<feature type="transmembrane region" description="Helical" evidence="1">
    <location>
        <begin position="38"/>
        <end position="57"/>
    </location>
</feature>
<dbReference type="EMBL" id="RKLQ01000001">
    <property type="protein sequence ID" value="MBX0303396.1"/>
    <property type="molecule type" value="Genomic_DNA"/>
</dbReference>
<protein>
    <recommendedName>
        <fullName evidence="4">Yip1 domain-containing protein</fullName>
    </recommendedName>
</protein>
<accession>A0A8J7YKC1</accession>
<proteinExistence type="predicted"/>
<keyword evidence="1" id="KW-1133">Transmembrane helix</keyword>
<evidence type="ECO:0000256" key="1">
    <source>
        <dbReference type="SAM" id="Phobius"/>
    </source>
</evidence>
<sequence length="264" mass="27746">MTNIRRGSLVGSVFDAVFRPSEFVSVREESEFRDRSTLALRLAGLTGFYLWNVFLYATPLTLAGIGFTSTAAAPEWFAGLTAGVVQTPDTLWRLLVGLVQNSAFLTIATGVVLVSYHGSVALVTGPGGVLKSFHTVVYTTGAYLAALFTGVMYLSTTPGLGAAASLVLNLQKKGFYLVIDWLGADVGLPGGRPDAVVVGTISPTGQAILALLGVAAVYFLYSLYLGARINHEMSRSQATAVLTAVAAAPVIYIVGTVLYSTVIL</sequence>
<dbReference type="RefSeq" id="WP_220587604.1">
    <property type="nucleotide sequence ID" value="NZ_RKLQ01000001.1"/>
</dbReference>
<evidence type="ECO:0000313" key="2">
    <source>
        <dbReference type="EMBL" id="MBX0303396.1"/>
    </source>
</evidence>